<dbReference type="PANTHER" id="PTHR46575:SF1">
    <property type="entry name" value="AMYLOID PROTEIN-BINDING PROTEIN 2"/>
    <property type="match status" value="1"/>
</dbReference>
<dbReference type="PANTHER" id="PTHR46575">
    <property type="entry name" value="AMYLOID PROTEIN-BINDING PROTEIN 2"/>
    <property type="match status" value="1"/>
</dbReference>
<dbReference type="GO" id="GO:0006886">
    <property type="term" value="P:intracellular protein transport"/>
    <property type="evidence" value="ECO:0007669"/>
    <property type="project" value="InterPro"/>
</dbReference>
<dbReference type="AlphaFoldDB" id="A0A1S3IBD7"/>
<proteinExistence type="predicted"/>
<dbReference type="RefSeq" id="XP_013395171.1">
    <property type="nucleotide sequence ID" value="XM_013539717.1"/>
</dbReference>
<feature type="region of interest" description="Disordered" evidence="1">
    <location>
        <begin position="155"/>
        <end position="183"/>
    </location>
</feature>
<evidence type="ECO:0000256" key="1">
    <source>
        <dbReference type="SAM" id="MobiDB-lite"/>
    </source>
</evidence>
<dbReference type="Gene3D" id="1.25.40.10">
    <property type="entry name" value="Tetratricopeptide repeat domain"/>
    <property type="match status" value="2"/>
</dbReference>
<dbReference type="Gene3D" id="1.10.533.10">
    <property type="entry name" value="Death Domain, Fas"/>
    <property type="match status" value="1"/>
</dbReference>
<dbReference type="PROSITE" id="PS50209">
    <property type="entry name" value="CARD"/>
    <property type="match status" value="1"/>
</dbReference>
<dbReference type="InterPro" id="IPR011029">
    <property type="entry name" value="DEATH-like_dom_sf"/>
</dbReference>
<dbReference type="GO" id="GO:0043161">
    <property type="term" value="P:proteasome-mediated ubiquitin-dependent protein catabolic process"/>
    <property type="evidence" value="ECO:0007669"/>
    <property type="project" value="TreeGrafter"/>
</dbReference>
<dbReference type="OrthoDB" id="9996794at2759"/>
<dbReference type="Pfam" id="PF00619">
    <property type="entry name" value="CARD"/>
    <property type="match status" value="1"/>
</dbReference>
<evidence type="ECO:0000259" key="2">
    <source>
        <dbReference type="PROSITE" id="PS50209"/>
    </source>
</evidence>
<dbReference type="GO" id="GO:0042981">
    <property type="term" value="P:regulation of apoptotic process"/>
    <property type="evidence" value="ECO:0007669"/>
    <property type="project" value="InterPro"/>
</dbReference>
<dbReference type="CDD" id="cd01671">
    <property type="entry name" value="CARD"/>
    <property type="match status" value="1"/>
</dbReference>
<gene>
    <name evidence="4" type="primary">LOC106162414</name>
</gene>
<protein>
    <submittedName>
        <fullName evidence="4">Amyloid protein-binding protein 2 isoform X2</fullName>
    </submittedName>
</protein>
<dbReference type="InterPro" id="IPR042476">
    <property type="entry name" value="APPBP2"/>
</dbReference>
<dbReference type="GO" id="GO:0031462">
    <property type="term" value="C:Cul2-RING ubiquitin ligase complex"/>
    <property type="evidence" value="ECO:0007669"/>
    <property type="project" value="TreeGrafter"/>
</dbReference>
<dbReference type="GO" id="GO:1990756">
    <property type="term" value="F:ubiquitin-like ligase-substrate adaptor activity"/>
    <property type="evidence" value="ECO:0007669"/>
    <property type="project" value="TreeGrafter"/>
</dbReference>
<dbReference type="SUPFAM" id="SSF47986">
    <property type="entry name" value="DEATH domain"/>
    <property type="match status" value="1"/>
</dbReference>
<keyword evidence="3" id="KW-1185">Reference proteome</keyword>
<evidence type="ECO:0000313" key="4">
    <source>
        <dbReference type="RefSeq" id="XP_013395171.1"/>
    </source>
</evidence>
<name>A0A1S3IBD7_LINAN</name>
<dbReference type="GeneID" id="106162414"/>
<dbReference type="SUPFAM" id="SSF48452">
    <property type="entry name" value="TPR-like"/>
    <property type="match status" value="1"/>
</dbReference>
<accession>A0A1S3IBD7</accession>
<evidence type="ECO:0000313" key="3">
    <source>
        <dbReference type="Proteomes" id="UP000085678"/>
    </source>
</evidence>
<dbReference type="Proteomes" id="UP000085678">
    <property type="component" value="Unplaced"/>
</dbReference>
<organism evidence="3 4">
    <name type="scientific">Lingula anatina</name>
    <name type="common">Brachiopod</name>
    <name type="synonym">Lingula unguis</name>
    <dbReference type="NCBI Taxonomy" id="7574"/>
    <lineage>
        <taxon>Eukaryota</taxon>
        <taxon>Metazoa</taxon>
        <taxon>Spiralia</taxon>
        <taxon>Lophotrochozoa</taxon>
        <taxon>Brachiopoda</taxon>
        <taxon>Linguliformea</taxon>
        <taxon>Lingulata</taxon>
        <taxon>Lingulida</taxon>
        <taxon>Linguloidea</taxon>
        <taxon>Lingulidae</taxon>
        <taxon>Lingula</taxon>
    </lineage>
</organism>
<reference evidence="4" key="1">
    <citation type="submission" date="2025-08" db="UniProtKB">
        <authorList>
            <consortium name="RefSeq"/>
        </authorList>
    </citation>
    <scope>IDENTIFICATION</scope>
    <source>
        <tissue evidence="4">Gonads</tissue>
    </source>
</reference>
<dbReference type="InterPro" id="IPR011990">
    <property type="entry name" value="TPR-like_helical_dom_sf"/>
</dbReference>
<dbReference type="InterPro" id="IPR001315">
    <property type="entry name" value="CARD"/>
</dbReference>
<feature type="compositionally biased region" description="Basic and acidic residues" evidence="1">
    <location>
        <begin position="159"/>
        <end position="181"/>
    </location>
</feature>
<sequence length="794" mass="90643">MGSIDVQNKARLRVNRIAIVQDLKVEHVLEHLQEQNVIDMKDVNEIESGTTHQDKARLLLDVLSTKEKGSDWYKHFRYALVNAKADAATRKTYHMLVEFLDNTIIKPKTSPRGNISETDQRVDLLKFPKYSPLPNISPEIPSVVSGRGTVTFNVDESPAEEKGELESRQSEKPSHSEEKTPILRATSVPAGSFELKAPENYTSLLEYPVEHARRLEESPLMADKMQLADEEEVFRKMQQLEVAYALHSRHQLPCGSLLMSQAAQDFLFDRDCHHLYMKYFDQLKKSHYIDIAKEFVGVYALLVETIENPNTHDSIMLMTKICFNLVYFLQEFGYFPEAEKILVSFQQYLSKYPGIESWKSEYDASVLLMTLCNNNYDFNRADNAYYAAMRASNNIEMVAFGKDILDQGEQFLQNSIMLREIGSIGPAYMWIQKAMMEVEPSNHHTIINVLCESVLTYSAKANLKKAEELAIQAVRQAKEFFGTNHPQYLKALLHYCYFSNECRQDTFGVDAAKDAVVVALKIYGMETLHAALAYRALAKALIVCQDFSEDLYLSYAQTALQIAMDNIPSLHPKLSLFRHTLATCLQWKAVNALKDERVGPLIQAEAEAKAYLNTTVAFFGDISLKSAQGHSLLGQIYIKMDRYEEAEEKLKMSLEILKLCQPHNSYYAYMAKATYGTFCKLTQRPEIAIDLLKDVVDNVDCGGMWQRWIEMCFETLISLLRDNGQQTEAQHYQGHLLDFNREMARPKPVTWDVLDAKPEPWEKFLQEGVKQWQTKVSLVKEGIAGMTLNALNST</sequence>
<feature type="domain" description="CARD" evidence="2">
    <location>
        <begin position="4"/>
        <end position="80"/>
    </location>
</feature>